<evidence type="ECO:0000313" key="3">
    <source>
        <dbReference type="Proteomes" id="UP000219452"/>
    </source>
</evidence>
<dbReference type="GO" id="GO:0003677">
    <property type="term" value="F:DNA binding"/>
    <property type="evidence" value="ECO:0007669"/>
    <property type="project" value="InterPro"/>
</dbReference>
<dbReference type="Pfam" id="PF01797">
    <property type="entry name" value="Y1_Tnp"/>
    <property type="match status" value="1"/>
</dbReference>
<dbReference type="SMART" id="SM01321">
    <property type="entry name" value="Y1_Tnp"/>
    <property type="match status" value="1"/>
</dbReference>
<evidence type="ECO:0000259" key="1">
    <source>
        <dbReference type="SMART" id="SM01321"/>
    </source>
</evidence>
<evidence type="ECO:0000313" key="2">
    <source>
        <dbReference type="EMBL" id="SOD96266.1"/>
    </source>
</evidence>
<protein>
    <submittedName>
        <fullName evidence="2">REP element-mobilizing transposase RayT</fullName>
    </submittedName>
</protein>
<dbReference type="PANTHER" id="PTHR33360">
    <property type="entry name" value="TRANSPOSASE FOR INSERTION SEQUENCE ELEMENT IS200"/>
    <property type="match status" value="1"/>
</dbReference>
<reference evidence="3" key="1">
    <citation type="submission" date="2017-09" db="EMBL/GenBank/DDBJ databases">
        <authorList>
            <person name="Varghese N."/>
            <person name="Submissions S."/>
        </authorList>
    </citation>
    <scope>NUCLEOTIDE SEQUENCE [LARGE SCALE GENOMIC DNA]</scope>
    <source>
        <strain evidence="3">DSM 29961</strain>
    </source>
</reference>
<dbReference type="GO" id="GO:0006313">
    <property type="term" value="P:DNA transposition"/>
    <property type="evidence" value="ECO:0007669"/>
    <property type="project" value="InterPro"/>
</dbReference>
<keyword evidence="3" id="KW-1185">Reference proteome</keyword>
<proteinExistence type="predicted"/>
<accession>A0A286GM54</accession>
<name>A0A286GM54_9BACT</name>
<dbReference type="Proteomes" id="UP000219452">
    <property type="component" value="Unassembled WGS sequence"/>
</dbReference>
<dbReference type="PANTHER" id="PTHR33360:SF2">
    <property type="entry name" value="TRANSPOSASE FOR INSERTION SEQUENCE ELEMENT IS200"/>
    <property type="match status" value="1"/>
</dbReference>
<dbReference type="NCBIfam" id="NF033573">
    <property type="entry name" value="transpos_IS200"/>
    <property type="match status" value="1"/>
</dbReference>
<dbReference type="EMBL" id="OCNH01000005">
    <property type="protein sequence ID" value="SOD96266.1"/>
    <property type="molecule type" value="Genomic_DNA"/>
</dbReference>
<dbReference type="InterPro" id="IPR002686">
    <property type="entry name" value="Transposase_17"/>
</dbReference>
<feature type="domain" description="Transposase IS200-like" evidence="1">
    <location>
        <begin position="12"/>
        <end position="126"/>
    </location>
</feature>
<dbReference type="GO" id="GO:0004803">
    <property type="term" value="F:transposase activity"/>
    <property type="evidence" value="ECO:0007669"/>
    <property type="project" value="InterPro"/>
</dbReference>
<gene>
    <name evidence="2" type="ORF">SAMN06269250_5222</name>
</gene>
<dbReference type="InterPro" id="IPR036515">
    <property type="entry name" value="Transposase_17_sf"/>
</dbReference>
<dbReference type="SUPFAM" id="SSF143422">
    <property type="entry name" value="Transposase IS200-like"/>
    <property type="match status" value="1"/>
</dbReference>
<organism evidence="2 3">
    <name type="scientific">Spirosoma fluviale</name>
    <dbReference type="NCBI Taxonomy" id="1597977"/>
    <lineage>
        <taxon>Bacteria</taxon>
        <taxon>Pseudomonadati</taxon>
        <taxon>Bacteroidota</taxon>
        <taxon>Cytophagia</taxon>
        <taxon>Cytophagales</taxon>
        <taxon>Cytophagaceae</taxon>
        <taxon>Spirosoma</taxon>
    </lineage>
</organism>
<dbReference type="AlphaFoldDB" id="A0A286GM54"/>
<sequence length="160" mass="18920">MYPRLRNMPNTYTQIYLHTVFAVKHRYGLILQPWKEDLYRYMTGIVQNQGHKLLAINGMSDHVHVFIGINPKQSISDMMQDLKGSSSKWINEKGIVKGYFEWQSGYGAFSYGHSQIDGVIQYILSQEEHHRKRTFAEEYTAFLQKFDVPYDDRYLFKPLE</sequence>
<dbReference type="Gene3D" id="3.30.70.1290">
    <property type="entry name" value="Transposase IS200-like"/>
    <property type="match status" value="1"/>
</dbReference>